<accession>A0A2N9IH16</accession>
<dbReference type="PANTHER" id="PTHR10366">
    <property type="entry name" value="NAD DEPENDENT EPIMERASE/DEHYDRATASE"/>
    <property type="match status" value="1"/>
</dbReference>
<evidence type="ECO:0000256" key="3">
    <source>
        <dbReference type="ARBA" id="ARBA00023241"/>
    </source>
</evidence>
<dbReference type="CDD" id="cd08958">
    <property type="entry name" value="FR_SDR_e"/>
    <property type="match status" value="1"/>
</dbReference>
<sequence length="363" mass="40755">MGSTSVTVCVTGAAGFIGSWLVMRLLEHKYTVRATVRDPAGFIGSWLVMRLLEHNYSVRATVRDPENTKKVNHLLELPNAKTHLTLWKADLNEEGSFDEAIKGCSGVFHVATPMDFESKDPENEVIKPTINGMLSIMKACVEAKTVRKLVFTSSAGTVRFQEHEKPVYDESCWTDVEYCRAKKMTGWMYFVSKTLAEQAAWKFAKENNLDFITIIPTLVVGPFLMPSMPPSLISALSPITGNEAHYLIIKQGQFVHLDDLCNAHIYLFENPKAEGRYICSACDATILDIAKLLREKFPEYNVPIKFKDVDDNLDIVSFSSKKIKDLGFQYKYNLEDMYIGAVETCQNKGLLPKAAEERVVGTS</sequence>
<comment type="catalytic activity">
    <reaction evidence="9">
        <text>a (2R,3S,4S)-leucoanthocyanidin + NADP(+) = a (2R,3R)-dihydroflavonol + NADPH + H(+)</text>
        <dbReference type="Rhea" id="RHEA:54444"/>
        <dbReference type="ChEBI" id="CHEBI:15378"/>
        <dbReference type="ChEBI" id="CHEBI:57783"/>
        <dbReference type="ChEBI" id="CHEBI:58349"/>
        <dbReference type="ChEBI" id="CHEBI:138176"/>
        <dbReference type="ChEBI" id="CHEBI:138188"/>
        <dbReference type="EC" id="1.1.1.219"/>
    </reaction>
</comment>
<keyword evidence="3" id="KW-0284">Flavonoid biosynthesis</keyword>
<evidence type="ECO:0000256" key="5">
    <source>
        <dbReference type="ARBA" id="ARBA00039055"/>
    </source>
</evidence>
<keyword evidence="2" id="KW-0560">Oxidoreductase</keyword>
<protein>
    <recommendedName>
        <fullName evidence="7">Flavanone 4-reductase</fullName>
        <ecNumber evidence="6">1.1.1.219</ecNumber>
        <ecNumber evidence="5">1.1.1.234</ecNumber>
    </recommendedName>
</protein>
<dbReference type="AlphaFoldDB" id="A0A2N9IH16"/>
<dbReference type="GO" id="GO:0047890">
    <property type="term" value="F:flavanone 4-reductase activity"/>
    <property type="evidence" value="ECO:0007669"/>
    <property type="project" value="UniProtKB-EC"/>
</dbReference>
<evidence type="ECO:0000259" key="10">
    <source>
        <dbReference type="Pfam" id="PF01370"/>
    </source>
</evidence>
<comment type="catalytic activity">
    <reaction evidence="8">
        <text>(2S)-flavan-4-ol + NADP(+) = (2S)-flavanone + NADPH + H(+)</text>
        <dbReference type="Rhea" id="RHEA:11228"/>
        <dbReference type="ChEBI" id="CHEBI:15378"/>
        <dbReference type="ChEBI" id="CHEBI:15605"/>
        <dbReference type="ChEBI" id="CHEBI:15606"/>
        <dbReference type="ChEBI" id="CHEBI:57783"/>
        <dbReference type="ChEBI" id="CHEBI:58349"/>
        <dbReference type="EC" id="1.1.1.234"/>
    </reaction>
</comment>
<dbReference type="PANTHER" id="PTHR10366:SF564">
    <property type="entry name" value="STEROL-4-ALPHA-CARBOXYLATE 3-DEHYDROGENASE, DECARBOXYLATING"/>
    <property type="match status" value="1"/>
</dbReference>
<keyword evidence="1" id="KW-0521">NADP</keyword>
<evidence type="ECO:0000256" key="7">
    <source>
        <dbReference type="ARBA" id="ARBA00042087"/>
    </source>
</evidence>
<evidence type="ECO:0000256" key="6">
    <source>
        <dbReference type="ARBA" id="ARBA00039057"/>
    </source>
</evidence>
<comment type="similarity">
    <text evidence="4">Belongs to the NAD(P)-dependent epimerase/dehydratase family. Dihydroflavonol-4-reductase subfamily.</text>
</comment>
<dbReference type="FunFam" id="3.40.50.720:FF:000085">
    <property type="entry name" value="Dihydroflavonol reductase"/>
    <property type="match status" value="1"/>
</dbReference>
<evidence type="ECO:0000256" key="2">
    <source>
        <dbReference type="ARBA" id="ARBA00023002"/>
    </source>
</evidence>
<dbReference type="InterPro" id="IPR036291">
    <property type="entry name" value="NAD(P)-bd_dom_sf"/>
</dbReference>
<name>A0A2N9IH16_FAGSY</name>
<dbReference type="SUPFAM" id="SSF51735">
    <property type="entry name" value="NAD(P)-binding Rossmann-fold domains"/>
    <property type="match status" value="2"/>
</dbReference>
<dbReference type="GO" id="GO:0045552">
    <property type="term" value="F:dihydroflavanol 4-reductase activity"/>
    <property type="evidence" value="ECO:0007669"/>
    <property type="project" value="UniProtKB-EC"/>
</dbReference>
<dbReference type="EC" id="1.1.1.234" evidence="5"/>
<evidence type="ECO:0000313" key="11">
    <source>
        <dbReference type="EMBL" id="SPD23544.1"/>
    </source>
</evidence>
<feature type="domain" description="NAD-dependent epimerase/dehydratase" evidence="10">
    <location>
        <begin position="40"/>
        <end position="274"/>
    </location>
</feature>
<proteinExistence type="inferred from homology"/>
<evidence type="ECO:0000256" key="8">
    <source>
        <dbReference type="ARBA" id="ARBA00048870"/>
    </source>
</evidence>
<dbReference type="EMBL" id="OIVN01005668">
    <property type="protein sequence ID" value="SPD23544.1"/>
    <property type="molecule type" value="Genomic_DNA"/>
</dbReference>
<evidence type="ECO:0000256" key="4">
    <source>
        <dbReference type="ARBA" id="ARBA00023445"/>
    </source>
</evidence>
<feature type="domain" description="NAD-dependent epimerase/dehydratase" evidence="10">
    <location>
        <begin position="8"/>
        <end position="38"/>
    </location>
</feature>
<dbReference type="GO" id="GO:0009718">
    <property type="term" value="P:anthocyanin-containing compound biosynthetic process"/>
    <property type="evidence" value="ECO:0007669"/>
    <property type="project" value="TreeGrafter"/>
</dbReference>
<gene>
    <name evidence="11" type="ORF">FSB_LOCUS51426</name>
</gene>
<organism evidence="11">
    <name type="scientific">Fagus sylvatica</name>
    <name type="common">Beechnut</name>
    <dbReference type="NCBI Taxonomy" id="28930"/>
    <lineage>
        <taxon>Eukaryota</taxon>
        <taxon>Viridiplantae</taxon>
        <taxon>Streptophyta</taxon>
        <taxon>Embryophyta</taxon>
        <taxon>Tracheophyta</taxon>
        <taxon>Spermatophyta</taxon>
        <taxon>Magnoliopsida</taxon>
        <taxon>eudicotyledons</taxon>
        <taxon>Gunneridae</taxon>
        <taxon>Pentapetalae</taxon>
        <taxon>rosids</taxon>
        <taxon>fabids</taxon>
        <taxon>Fagales</taxon>
        <taxon>Fagaceae</taxon>
        <taxon>Fagus</taxon>
    </lineage>
</organism>
<dbReference type="Gene3D" id="3.40.50.720">
    <property type="entry name" value="NAD(P)-binding Rossmann-like Domain"/>
    <property type="match status" value="2"/>
</dbReference>
<reference evidence="11" key="1">
    <citation type="submission" date="2018-02" db="EMBL/GenBank/DDBJ databases">
        <authorList>
            <person name="Cohen D.B."/>
            <person name="Kent A.D."/>
        </authorList>
    </citation>
    <scope>NUCLEOTIDE SEQUENCE</scope>
</reference>
<evidence type="ECO:0000256" key="1">
    <source>
        <dbReference type="ARBA" id="ARBA00022857"/>
    </source>
</evidence>
<evidence type="ECO:0000256" key="9">
    <source>
        <dbReference type="ARBA" id="ARBA00049132"/>
    </source>
</evidence>
<dbReference type="EC" id="1.1.1.219" evidence="6"/>
<dbReference type="Pfam" id="PF01370">
    <property type="entry name" value="Epimerase"/>
    <property type="match status" value="2"/>
</dbReference>
<dbReference type="InterPro" id="IPR001509">
    <property type="entry name" value="Epimerase_deHydtase"/>
</dbReference>
<dbReference type="InterPro" id="IPR050425">
    <property type="entry name" value="NAD(P)_dehydrat-like"/>
</dbReference>